<dbReference type="EMBL" id="JAYKXP010000060">
    <property type="protein sequence ID" value="KAK7033687.1"/>
    <property type="molecule type" value="Genomic_DNA"/>
</dbReference>
<dbReference type="Proteomes" id="UP001383192">
    <property type="component" value="Unassembled WGS sequence"/>
</dbReference>
<name>A0AAW0C5L8_9AGAR</name>
<protein>
    <submittedName>
        <fullName evidence="1">Uncharacterized protein</fullName>
    </submittedName>
</protein>
<sequence>MKLRQDEAGHRFHILKYQLSTDEEHTANALDQIATARIATGYLRNPLANFATHPLDHTMDVTSSDNANDHTWHLTQSKDDQGPEEMVFTIQGIVCHCDLPPVVRQYGRSVSPKHLRQRVTLTGHDTPTFSDAIKGLERIIKLLHYSVRDYSPQPLTSFTNGYVSLEITNRYFTSKRFANEKDCLDFNNDVDPKGILSDMRGDSFVHTPDNVVEYYHRVVTEDGEQRFKKVPPSHIKIGDIVEVQLTISLYERCTGKGKESNMQYMTKVVLRSVTLLDARYSEENMNLYKASSTRPSLKRRIGHDEEETMEAQDRMKRMAIDPLRNT</sequence>
<gene>
    <name evidence="1" type="ORF">VNI00_012687</name>
</gene>
<accession>A0AAW0C5L8</accession>
<organism evidence="1 2">
    <name type="scientific">Paramarasmius palmivorus</name>
    <dbReference type="NCBI Taxonomy" id="297713"/>
    <lineage>
        <taxon>Eukaryota</taxon>
        <taxon>Fungi</taxon>
        <taxon>Dikarya</taxon>
        <taxon>Basidiomycota</taxon>
        <taxon>Agaricomycotina</taxon>
        <taxon>Agaricomycetes</taxon>
        <taxon>Agaricomycetidae</taxon>
        <taxon>Agaricales</taxon>
        <taxon>Marasmiineae</taxon>
        <taxon>Marasmiaceae</taxon>
        <taxon>Paramarasmius</taxon>
    </lineage>
</organism>
<dbReference type="AlphaFoldDB" id="A0AAW0C5L8"/>
<evidence type="ECO:0000313" key="1">
    <source>
        <dbReference type="EMBL" id="KAK7033687.1"/>
    </source>
</evidence>
<keyword evidence="2" id="KW-1185">Reference proteome</keyword>
<reference evidence="1 2" key="1">
    <citation type="submission" date="2024-01" db="EMBL/GenBank/DDBJ databases">
        <title>A draft genome for a cacao thread blight-causing isolate of Paramarasmius palmivorus.</title>
        <authorList>
            <person name="Baruah I.K."/>
            <person name="Bukari Y."/>
            <person name="Amoako-Attah I."/>
            <person name="Meinhardt L.W."/>
            <person name="Bailey B.A."/>
            <person name="Cohen S.P."/>
        </authorList>
    </citation>
    <scope>NUCLEOTIDE SEQUENCE [LARGE SCALE GENOMIC DNA]</scope>
    <source>
        <strain evidence="1 2">GH-12</strain>
    </source>
</reference>
<proteinExistence type="predicted"/>
<comment type="caution">
    <text evidence="1">The sequence shown here is derived from an EMBL/GenBank/DDBJ whole genome shotgun (WGS) entry which is preliminary data.</text>
</comment>
<evidence type="ECO:0000313" key="2">
    <source>
        <dbReference type="Proteomes" id="UP001383192"/>
    </source>
</evidence>